<keyword evidence="1" id="KW-0812">Transmembrane</keyword>
<keyword evidence="1" id="KW-0472">Membrane</keyword>
<name>Q9GMJ7_MACFA</name>
<reference evidence="2" key="1">
    <citation type="submission" date="2000-08" db="EMBL/GenBank/DDBJ databases">
        <title>Isolation of full-length cDNA clones from macaque brain cDNA libraries.</title>
        <authorList>
            <person name="Osada N."/>
            <person name="Hida M."/>
            <person name="Kusuda J."/>
            <person name="Tanuma R."/>
            <person name="Iseki K."/>
            <person name="Hirai M."/>
            <person name="Terao K."/>
            <person name="Suzuki Y."/>
            <person name="Sugano S."/>
            <person name="Hashimoto K."/>
        </authorList>
    </citation>
    <scope>NUCLEOTIDE SEQUENCE</scope>
    <source>
        <tissue evidence="2">Brain parietal lobe</tissue>
    </source>
</reference>
<dbReference type="AlphaFoldDB" id="Q9GMJ7"/>
<accession>Q9GMJ7</accession>
<organism evidence="2">
    <name type="scientific">Macaca fascicularis</name>
    <name type="common">Crab-eating macaque</name>
    <name type="synonym">Cynomolgus monkey</name>
    <dbReference type="NCBI Taxonomy" id="9541"/>
    <lineage>
        <taxon>Eukaryota</taxon>
        <taxon>Metazoa</taxon>
        <taxon>Chordata</taxon>
        <taxon>Craniata</taxon>
        <taxon>Vertebrata</taxon>
        <taxon>Euteleostomi</taxon>
        <taxon>Mammalia</taxon>
        <taxon>Eutheria</taxon>
        <taxon>Euarchontoglires</taxon>
        <taxon>Primates</taxon>
        <taxon>Haplorrhini</taxon>
        <taxon>Catarrhini</taxon>
        <taxon>Cercopithecidae</taxon>
        <taxon>Cercopithecinae</taxon>
        <taxon>Macaca</taxon>
    </lineage>
</organism>
<evidence type="ECO:0000313" key="2">
    <source>
        <dbReference type="EMBL" id="BAB12364.1"/>
    </source>
</evidence>
<dbReference type="EMBL" id="AB047953">
    <property type="protein sequence ID" value="BAB12364.1"/>
    <property type="molecule type" value="mRNA"/>
</dbReference>
<protein>
    <submittedName>
        <fullName evidence="2">Uncharacterized protein</fullName>
    </submittedName>
</protein>
<evidence type="ECO:0000256" key="1">
    <source>
        <dbReference type="SAM" id="Phobius"/>
    </source>
</evidence>
<keyword evidence="1" id="KW-1133">Transmembrane helix</keyword>
<sequence length="76" mass="9088">MVVVSTFPPMSGIFLSWKSQERDPCFCKSAIKLCSMGFSVNCPLEFTLLISKFVFYIYIFFRFYFFCFFLFLFLLH</sequence>
<feature type="transmembrane region" description="Helical" evidence="1">
    <location>
        <begin position="53"/>
        <end position="75"/>
    </location>
</feature>
<proteinExistence type="evidence at transcript level"/>